<dbReference type="InterPro" id="IPR051466">
    <property type="entry name" value="D-amino_acid_metab_enzyme"/>
</dbReference>
<proteinExistence type="predicted"/>
<dbReference type="SMART" id="SM01119">
    <property type="entry name" value="D-ser_dehydrat"/>
    <property type="match status" value="1"/>
</dbReference>
<dbReference type="AlphaFoldDB" id="A0A6V8KNR7"/>
<evidence type="ECO:0000259" key="1">
    <source>
        <dbReference type="SMART" id="SM01119"/>
    </source>
</evidence>
<accession>A0A6V8KNR7</accession>
<comment type="caution">
    <text evidence="2">The sequence shown here is derived from an EMBL/GenBank/DDBJ whole genome shotgun (WGS) entry which is preliminary data.</text>
</comment>
<dbReference type="SUPFAM" id="SSF51419">
    <property type="entry name" value="PLP-binding barrel"/>
    <property type="match status" value="1"/>
</dbReference>
<dbReference type="PANTHER" id="PTHR28004:SF8">
    <property type="entry name" value="D-SERINE DEAMINASE"/>
    <property type="match status" value="1"/>
</dbReference>
<name>A0A6V8KNR7_9ACTN</name>
<reference evidence="2 3" key="1">
    <citation type="submission" date="2020-03" db="EMBL/GenBank/DDBJ databases">
        <title>Whole genome shotgun sequence of Phytohabitans houttuyneae NBRC 108639.</title>
        <authorList>
            <person name="Komaki H."/>
            <person name="Tamura T."/>
        </authorList>
    </citation>
    <scope>NUCLEOTIDE SEQUENCE [LARGE SCALE GENOMIC DNA]</scope>
    <source>
        <strain evidence="2 3">NBRC 108639</strain>
    </source>
</reference>
<dbReference type="Pfam" id="PF14031">
    <property type="entry name" value="D-ser_dehydrat"/>
    <property type="match status" value="1"/>
</dbReference>
<dbReference type="RefSeq" id="WP_173066119.1">
    <property type="nucleotide sequence ID" value="NZ_BAABGO010000047.1"/>
</dbReference>
<evidence type="ECO:0000313" key="2">
    <source>
        <dbReference type="EMBL" id="GFJ83526.1"/>
    </source>
</evidence>
<protein>
    <submittedName>
        <fullName evidence="2">Amino acid deaminase</fullName>
    </submittedName>
</protein>
<dbReference type="Gene3D" id="3.20.20.10">
    <property type="entry name" value="Alanine racemase"/>
    <property type="match status" value="1"/>
</dbReference>
<keyword evidence="3" id="KW-1185">Reference proteome</keyword>
<evidence type="ECO:0000313" key="3">
    <source>
        <dbReference type="Proteomes" id="UP000482800"/>
    </source>
</evidence>
<dbReference type="PANTHER" id="PTHR28004">
    <property type="entry name" value="ZGC:162816-RELATED"/>
    <property type="match status" value="1"/>
</dbReference>
<feature type="domain" description="D-serine dehydratase-like" evidence="1">
    <location>
        <begin position="293"/>
        <end position="390"/>
    </location>
</feature>
<organism evidence="2 3">
    <name type="scientific">Phytohabitans houttuyneae</name>
    <dbReference type="NCBI Taxonomy" id="1076126"/>
    <lineage>
        <taxon>Bacteria</taxon>
        <taxon>Bacillati</taxon>
        <taxon>Actinomycetota</taxon>
        <taxon>Actinomycetes</taxon>
        <taxon>Micromonosporales</taxon>
        <taxon>Micromonosporaceae</taxon>
    </lineage>
</organism>
<dbReference type="InterPro" id="IPR026956">
    <property type="entry name" value="D-ser_dehydrat-like_dom"/>
</dbReference>
<sequence length="403" mass="41111">MAADPPKGLPPGTDPIGANLFDGTFPLPTAVLDAAALSHNLTTMAGYCAAHGVLLAPHGKTTMSPQLIGRQLDLGAWAVTAATAWQAGVLASSGVPRILIANQVVDAGSLALLDRLLAGRADIEVYCYADSPEALAALLGGLAPARLARLRVLVELGVTGGRTGLRDDGQALALARRIAAGPAVLAGVAAFEGIIDEPDLAAGLARVDTLLGRVAGLCGAIDAAGLAGTEPIATVGGSAYFDRVVRLLPRALAGTAFRTVLRSGCYVTHDAGSYHALSPFGAGGREAPRLREALHVWAPVLSRPEPGLAIAGLGRRDASADAGLPVPQMRRTPGGGCEPLASTVVTAVNDQHAYLAVPPSTALAVSDLVRFGISHPCTTFDKWRAIPVVDPDGTVVDVARTSF</sequence>
<dbReference type="Gene3D" id="2.40.37.20">
    <property type="entry name" value="D-serine dehydratase-like domain"/>
    <property type="match status" value="1"/>
</dbReference>
<dbReference type="Proteomes" id="UP000482800">
    <property type="component" value="Unassembled WGS sequence"/>
</dbReference>
<dbReference type="EMBL" id="BLPF01000003">
    <property type="protein sequence ID" value="GFJ83526.1"/>
    <property type="molecule type" value="Genomic_DNA"/>
</dbReference>
<gene>
    <name evidence="2" type="ORF">Phou_077060</name>
</gene>
<dbReference type="InterPro" id="IPR029066">
    <property type="entry name" value="PLP-binding_barrel"/>
</dbReference>
<dbReference type="InterPro" id="IPR042208">
    <property type="entry name" value="D-ser_dehydrat-like_sf"/>
</dbReference>
<reference evidence="2 3" key="2">
    <citation type="submission" date="2020-03" db="EMBL/GenBank/DDBJ databases">
        <authorList>
            <person name="Ichikawa N."/>
            <person name="Kimura A."/>
            <person name="Kitahashi Y."/>
            <person name="Uohara A."/>
        </authorList>
    </citation>
    <scope>NUCLEOTIDE SEQUENCE [LARGE SCALE GENOMIC DNA]</scope>
    <source>
        <strain evidence="2 3">NBRC 108639</strain>
    </source>
</reference>